<proteinExistence type="predicted"/>
<dbReference type="InterPro" id="IPR001810">
    <property type="entry name" value="F-box_dom"/>
</dbReference>
<dbReference type="InterPro" id="IPR036047">
    <property type="entry name" value="F-box-like_dom_sf"/>
</dbReference>
<keyword evidence="3" id="KW-1185">Reference proteome</keyword>
<feature type="domain" description="F-box" evidence="1">
    <location>
        <begin position="1"/>
        <end position="50"/>
    </location>
</feature>
<dbReference type="PROSITE" id="PS50181">
    <property type="entry name" value="FBOX"/>
    <property type="match status" value="1"/>
</dbReference>
<accession>A0ABR3JZY2</accession>
<organism evidence="2 3">
    <name type="scientific">Hohenbuehelia grisea</name>
    <dbReference type="NCBI Taxonomy" id="104357"/>
    <lineage>
        <taxon>Eukaryota</taxon>
        <taxon>Fungi</taxon>
        <taxon>Dikarya</taxon>
        <taxon>Basidiomycota</taxon>
        <taxon>Agaricomycotina</taxon>
        <taxon>Agaricomycetes</taxon>
        <taxon>Agaricomycetidae</taxon>
        <taxon>Agaricales</taxon>
        <taxon>Pleurotineae</taxon>
        <taxon>Pleurotaceae</taxon>
        <taxon>Hohenbuehelia</taxon>
    </lineage>
</organism>
<evidence type="ECO:0000313" key="3">
    <source>
        <dbReference type="Proteomes" id="UP001556367"/>
    </source>
</evidence>
<reference evidence="3" key="1">
    <citation type="submission" date="2024-06" db="EMBL/GenBank/DDBJ databases">
        <title>Multi-omics analyses provide insights into the biosynthesis of the anticancer antibiotic pleurotin in Hohenbuehelia grisea.</title>
        <authorList>
            <person name="Weaver J.A."/>
            <person name="Alberti F."/>
        </authorList>
    </citation>
    <scope>NUCLEOTIDE SEQUENCE [LARGE SCALE GENOMIC DNA]</scope>
    <source>
        <strain evidence="3">T-177</strain>
    </source>
</reference>
<comment type="caution">
    <text evidence="2">The sequence shown here is derived from an EMBL/GenBank/DDBJ whole genome shotgun (WGS) entry which is preliminary data.</text>
</comment>
<name>A0ABR3JZY2_9AGAR</name>
<dbReference type="SUPFAM" id="SSF81383">
    <property type="entry name" value="F-box domain"/>
    <property type="match status" value="1"/>
</dbReference>
<dbReference type="EMBL" id="JASNQZ010000001">
    <property type="protein sequence ID" value="KAL0961503.1"/>
    <property type="molecule type" value="Genomic_DNA"/>
</dbReference>
<dbReference type="CDD" id="cd09917">
    <property type="entry name" value="F-box_SF"/>
    <property type="match status" value="1"/>
</dbReference>
<dbReference type="Pfam" id="PF12937">
    <property type="entry name" value="F-box-like"/>
    <property type="match status" value="1"/>
</dbReference>
<dbReference type="Gene3D" id="1.20.1280.50">
    <property type="match status" value="1"/>
</dbReference>
<sequence>MTSIADLPPETVEDILLHCQPRCVAALAQTCRAFRDLVYLSPDNHIWRNLYLAQPFDDPRKCITRLGRPRGEANWREELQAAIHAEAVLAKPSAYSSEEICTTLRTLLHMAHNVPPWSIHRSFVEDEVSENLLWVAAQLQVSGGAILNSPQEGGEIEQLRNRLHTYFGLSRLSGDLEPAARVVSRAYVYSMGRYRAENMYGPFIAGDGEKVNWTHIRAIHHVVSMHIVPIDEDEEREYFIYPLSMPFIQNVLNVGEDLDGLVDWAGVEGSWFCSFCFCDHRDLLEFNSTSVLPEDLSIFENPDFHEVFRTLQFQVHVTHTVQDDLHPTRPVIHFAGTLGIPSTATMTGYVRMTPEDEVRWHFVSGEPGNLIWSSEGVQIGGVRSQFGVLGTWTTVFHDNDDPIGPFWLRRKLE</sequence>
<gene>
    <name evidence="2" type="ORF">HGRIS_006444</name>
</gene>
<evidence type="ECO:0000313" key="2">
    <source>
        <dbReference type="EMBL" id="KAL0961503.1"/>
    </source>
</evidence>
<protein>
    <recommendedName>
        <fullName evidence="1">F-box domain-containing protein</fullName>
    </recommendedName>
</protein>
<dbReference type="Proteomes" id="UP001556367">
    <property type="component" value="Unassembled WGS sequence"/>
</dbReference>
<evidence type="ECO:0000259" key="1">
    <source>
        <dbReference type="PROSITE" id="PS50181"/>
    </source>
</evidence>